<evidence type="ECO:0000313" key="4">
    <source>
        <dbReference type="Proteomes" id="UP000721415"/>
    </source>
</evidence>
<keyword evidence="2" id="KW-0472">Membrane</keyword>
<keyword evidence="2" id="KW-1133">Transmembrane helix</keyword>
<gene>
    <name evidence="3" type="ORF">HZY91_09560</name>
</gene>
<dbReference type="PANTHER" id="PTHR40038">
    <property type="entry name" value="MEMBRANE-ASSOCIATED PROTEIN TCAA"/>
    <property type="match status" value="1"/>
</dbReference>
<evidence type="ECO:0000256" key="1">
    <source>
        <dbReference type="SAM" id="MobiDB-lite"/>
    </source>
</evidence>
<dbReference type="EMBL" id="JACBXQ010000006">
    <property type="protein sequence ID" value="MBG9987114.1"/>
    <property type="molecule type" value="Genomic_DNA"/>
</dbReference>
<feature type="region of interest" description="Disordered" evidence="1">
    <location>
        <begin position="35"/>
        <end position="58"/>
    </location>
</feature>
<keyword evidence="2" id="KW-0812">Transmembrane</keyword>
<protein>
    <submittedName>
        <fullName evidence="3">Zinc ribbon domain-containing protein</fullName>
    </submittedName>
</protein>
<accession>A0ABS0LSX4</accession>
<dbReference type="PANTHER" id="PTHR40038:SF1">
    <property type="entry name" value="MEMBRANE-ASSOCIATED PROTEIN TCAA"/>
    <property type="match status" value="1"/>
</dbReference>
<proteinExistence type="predicted"/>
<keyword evidence="4" id="KW-1185">Reference proteome</keyword>
<evidence type="ECO:0000313" key="3">
    <source>
        <dbReference type="EMBL" id="MBG9987114.1"/>
    </source>
</evidence>
<reference evidence="3 4" key="1">
    <citation type="submission" date="2020-07" db="EMBL/GenBank/DDBJ databases">
        <title>Facklamia lactis sp. nov., isolated from raw milk.</title>
        <authorList>
            <person name="Doll E.V."/>
            <person name="Huptas C."/>
            <person name="Staib L."/>
            <person name="Wenning M."/>
            <person name="Scherer S."/>
        </authorList>
    </citation>
    <scope>NUCLEOTIDE SEQUENCE [LARGE SCALE GENOMIC DNA]</scope>
    <source>
        <strain evidence="3 4">DSM 111018</strain>
    </source>
</reference>
<evidence type="ECO:0000256" key="2">
    <source>
        <dbReference type="SAM" id="Phobius"/>
    </source>
</evidence>
<organism evidence="3 4">
    <name type="scientific">Facklamia lactis</name>
    <dbReference type="NCBI Taxonomy" id="2749967"/>
    <lineage>
        <taxon>Bacteria</taxon>
        <taxon>Bacillati</taxon>
        <taxon>Bacillota</taxon>
        <taxon>Bacilli</taxon>
        <taxon>Lactobacillales</taxon>
        <taxon>Aerococcaceae</taxon>
        <taxon>Facklamia</taxon>
    </lineage>
</organism>
<comment type="caution">
    <text evidence="3">The sequence shown here is derived from an EMBL/GenBank/DDBJ whole genome shotgun (WGS) entry which is preliminary data.</text>
</comment>
<feature type="transmembrane region" description="Helical" evidence="2">
    <location>
        <begin position="88"/>
        <end position="107"/>
    </location>
</feature>
<name>A0ABS0LSX4_9LACT</name>
<sequence length="373" mass="42814">MKQCSQCLYENYDEAKYCSECGRLIEDDALKIEEPVKVDQNNQQVEQEGQESQRKEEELVVSRMDRYHKEEDVETPSINNVKVNRQQLIGILLMGLSFVMLIGNYYFNHSQSAVSQRFLKAMEKQDYDQAATVVTSPISTSAWTGEDIIASIEHYKQAGLDMLTLLEEGSLEQGIAYQDHLILKNQVQGRYFFLFPKYKVQFIPLSINFSLSNNYRDLKLIAEGQKDQSVAEDGGIFIEPRIKEVILQFKNKGSSEEVLMDLDYSQVETFRHRLSLTPVDNELSVNKMKSGFRSSLPFELVSYQIDGQEYQQDKIALSGYLGQSFEISIKAKYNDVLMESSPIAVRLREGDKLELDFSHDAALQEQIRQAELN</sequence>
<dbReference type="Proteomes" id="UP000721415">
    <property type="component" value="Unassembled WGS sequence"/>
</dbReference>
<dbReference type="RefSeq" id="WP_197116036.1">
    <property type="nucleotide sequence ID" value="NZ_JACBXQ010000006.1"/>
</dbReference>